<dbReference type="AlphaFoldDB" id="A0A5B7I2M8"/>
<name>A0A5B7I2M8_PORTR</name>
<dbReference type="EMBL" id="VSRR010047248">
    <property type="protein sequence ID" value="MPC77982.1"/>
    <property type="molecule type" value="Genomic_DNA"/>
</dbReference>
<protein>
    <submittedName>
        <fullName evidence="2">Uncharacterized protein</fullName>
    </submittedName>
</protein>
<comment type="caution">
    <text evidence="2">The sequence shown here is derived from an EMBL/GenBank/DDBJ whole genome shotgun (WGS) entry which is preliminary data.</text>
</comment>
<accession>A0A5B7I2M8</accession>
<gene>
    <name evidence="2" type="ORF">E2C01_072452</name>
</gene>
<feature type="region of interest" description="Disordered" evidence="1">
    <location>
        <begin position="30"/>
        <end position="59"/>
    </location>
</feature>
<evidence type="ECO:0000313" key="2">
    <source>
        <dbReference type="EMBL" id="MPC77982.1"/>
    </source>
</evidence>
<dbReference type="Proteomes" id="UP000324222">
    <property type="component" value="Unassembled WGS sequence"/>
</dbReference>
<evidence type="ECO:0000256" key="1">
    <source>
        <dbReference type="SAM" id="MobiDB-lite"/>
    </source>
</evidence>
<reference evidence="2 3" key="1">
    <citation type="submission" date="2019-05" db="EMBL/GenBank/DDBJ databases">
        <title>Another draft genome of Portunus trituberculatus and its Hox gene families provides insights of decapod evolution.</title>
        <authorList>
            <person name="Jeong J.-H."/>
            <person name="Song I."/>
            <person name="Kim S."/>
            <person name="Choi T."/>
            <person name="Kim D."/>
            <person name="Ryu S."/>
            <person name="Kim W."/>
        </authorList>
    </citation>
    <scope>NUCLEOTIDE SEQUENCE [LARGE SCALE GENOMIC DNA]</scope>
    <source>
        <tissue evidence="2">Muscle</tissue>
    </source>
</reference>
<keyword evidence="3" id="KW-1185">Reference proteome</keyword>
<proteinExistence type="predicted"/>
<sequence>MAAQISKHSARAIRFMARFTVRVLVGVTRPPHAAPRPRRPQSRAGRAAGRFWPARRGKQ</sequence>
<organism evidence="2 3">
    <name type="scientific">Portunus trituberculatus</name>
    <name type="common">Swimming crab</name>
    <name type="synonym">Neptunus trituberculatus</name>
    <dbReference type="NCBI Taxonomy" id="210409"/>
    <lineage>
        <taxon>Eukaryota</taxon>
        <taxon>Metazoa</taxon>
        <taxon>Ecdysozoa</taxon>
        <taxon>Arthropoda</taxon>
        <taxon>Crustacea</taxon>
        <taxon>Multicrustacea</taxon>
        <taxon>Malacostraca</taxon>
        <taxon>Eumalacostraca</taxon>
        <taxon>Eucarida</taxon>
        <taxon>Decapoda</taxon>
        <taxon>Pleocyemata</taxon>
        <taxon>Brachyura</taxon>
        <taxon>Eubrachyura</taxon>
        <taxon>Portunoidea</taxon>
        <taxon>Portunidae</taxon>
        <taxon>Portuninae</taxon>
        <taxon>Portunus</taxon>
    </lineage>
</organism>
<evidence type="ECO:0000313" key="3">
    <source>
        <dbReference type="Proteomes" id="UP000324222"/>
    </source>
</evidence>